<protein>
    <submittedName>
        <fullName evidence="2">Uncharacterized protein</fullName>
    </submittedName>
</protein>
<proteinExistence type="predicted"/>
<evidence type="ECO:0000313" key="3">
    <source>
        <dbReference type="Proteomes" id="UP000031192"/>
    </source>
</evidence>
<name>A0A0B4GQ33_METGA</name>
<dbReference type="HOGENOM" id="CLU_1090217_0_0_1"/>
<gene>
    <name evidence="2" type="ORF">MGU_10806</name>
</gene>
<feature type="region of interest" description="Disordered" evidence="1">
    <location>
        <begin position="142"/>
        <end position="168"/>
    </location>
</feature>
<dbReference type="EMBL" id="AZNH01000115">
    <property type="protein sequence ID" value="KID81857.1"/>
    <property type="molecule type" value="Genomic_DNA"/>
</dbReference>
<sequence>MTTTSSIPAEFNNCDARAASSACSCIIYAATHTSQNTHTTKQSTSTIYSTKPHTVANAERSRTAFSTSQTSPVITFSTKGPPTTQHTHTTQPPNTTETTQATQDTQDTQTIQTTRAAHNAKTINCDTSTTYRIETHTIPSYSPSATNCPGGRRTTVVTTTTPSPDNRPSASYTTQLHATSSCFGQSGCPVGGITVTPYPTGPATVRRKISAMSVGSNIGVAPPEPSDSLVVAAAAGQIIASLGLVAAAAVAALLL</sequence>
<reference evidence="2 3" key="1">
    <citation type="journal article" date="2014" name="Proc. Natl. Acad. Sci. U.S.A.">
        <title>Trajectory and genomic determinants of fungal-pathogen speciation and host adaptation.</title>
        <authorList>
            <person name="Hu X."/>
            <person name="Xiao G."/>
            <person name="Zheng P."/>
            <person name="Shang Y."/>
            <person name="Su Y."/>
            <person name="Zhang X."/>
            <person name="Liu X."/>
            <person name="Zhan S."/>
            <person name="St Leger R.J."/>
            <person name="Wang C."/>
        </authorList>
    </citation>
    <scope>NUCLEOTIDE SEQUENCE [LARGE SCALE GENOMIC DNA]</scope>
    <source>
        <strain evidence="2 3">ARSEF 977</strain>
    </source>
</reference>
<comment type="caution">
    <text evidence="2">The sequence shown here is derived from an EMBL/GenBank/DDBJ whole genome shotgun (WGS) entry which is preliminary data.</text>
</comment>
<keyword evidence="3" id="KW-1185">Reference proteome</keyword>
<organism evidence="2 3">
    <name type="scientific">Metarhizium guizhouense (strain ARSEF 977)</name>
    <dbReference type="NCBI Taxonomy" id="1276136"/>
    <lineage>
        <taxon>Eukaryota</taxon>
        <taxon>Fungi</taxon>
        <taxon>Dikarya</taxon>
        <taxon>Ascomycota</taxon>
        <taxon>Pezizomycotina</taxon>
        <taxon>Sordariomycetes</taxon>
        <taxon>Hypocreomycetidae</taxon>
        <taxon>Hypocreales</taxon>
        <taxon>Clavicipitaceae</taxon>
        <taxon>Metarhizium</taxon>
    </lineage>
</organism>
<accession>A0A0B4GQ33</accession>
<feature type="compositionally biased region" description="Low complexity" evidence="1">
    <location>
        <begin position="81"/>
        <end position="105"/>
    </location>
</feature>
<feature type="compositionally biased region" description="Low complexity" evidence="1">
    <location>
        <begin position="149"/>
        <end position="162"/>
    </location>
</feature>
<dbReference type="Proteomes" id="UP000031192">
    <property type="component" value="Unassembled WGS sequence"/>
</dbReference>
<feature type="compositionally biased region" description="Polar residues" evidence="1">
    <location>
        <begin position="63"/>
        <end position="80"/>
    </location>
</feature>
<evidence type="ECO:0000256" key="1">
    <source>
        <dbReference type="SAM" id="MobiDB-lite"/>
    </source>
</evidence>
<evidence type="ECO:0000313" key="2">
    <source>
        <dbReference type="EMBL" id="KID81857.1"/>
    </source>
</evidence>
<dbReference type="AlphaFoldDB" id="A0A0B4GQ33"/>
<feature type="region of interest" description="Disordered" evidence="1">
    <location>
        <begin position="60"/>
        <end position="105"/>
    </location>
</feature>